<keyword evidence="1" id="KW-1133">Transmembrane helix</keyword>
<accession>A0A2P2PBS7</accession>
<sequence length="59" mass="6545">MVLTTCIIRTVISSDPSPNLTVWELYGLRCPLYILLPLMISGMKIASAVLVVKMDTTYV</sequence>
<feature type="transmembrane region" description="Helical" evidence="1">
    <location>
        <begin position="32"/>
        <end position="52"/>
    </location>
</feature>
<reference evidence="2" key="1">
    <citation type="submission" date="2018-02" db="EMBL/GenBank/DDBJ databases">
        <title>Rhizophora mucronata_Transcriptome.</title>
        <authorList>
            <person name="Meera S.P."/>
            <person name="Sreeshan A."/>
            <person name="Augustine A."/>
        </authorList>
    </citation>
    <scope>NUCLEOTIDE SEQUENCE</scope>
    <source>
        <tissue evidence="2">Leaf</tissue>
    </source>
</reference>
<name>A0A2P2PBS7_RHIMU</name>
<keyword evidence="1" id="KW-0812">Transmembrane</keyword>
<evidence type="ECO:0000313" key="2">
    <source>
        <dbReference type="EMBL" id="MBX52185.1"/>
    </source>
</evidence>
<protein>
    <submittedName>
        <fullName evidence="2">Uncharacterized protein</fullName>
    </submittedName>
</protein>
<dbReference type="AlphaFoldDB" id="A0A2P2PBS7"/>
<proteinExistence type="predicted"/>
<dbReference type="EMBL" id="GGEC01071701">
    <property type="protein sequence ID" value="MBX52185.1"/>
    <property type="molecule type" value="Transcribed_RNA"/>
</dbReference>
<evidence type="ECO:0000256" key="1">
    <source>
        <dbReference type="SAM" id="Phobius"/>
    </source>
</evidence>
<keyword evidence="1" id="KW-0472">Membrane</keyword>
<organism evidence="2">
    <name type="scientific">Rhizophora mucronata</name>
    <name type="common">Asiatic mangrove</name>
    <dbReference type="NCBI Taxonomy" id="61149"/>
    <lineage>
        <taxon>Eukaryota</taxon>
        <taxon>Viridiplantae</taxon>
        <taxon>Streptophyta</taxon>
        <taxon>Embryophyta</taxon>
        <taxon>Tracheophyta</taxon>
        <taxon>Spermatophyta</taxon>
        <taxon>Magnoliopsida</taxon>
        <taxon>eudicotyledons</taxon>
        <taxon>Gunneridae</taxon>
        <taxon>Pentapetalae</taxon>
        <taxon>rosids</taxon>
        <taxon>fabids</taxon>
        <taxon>Malpighiales</taxon>
        <taxon>Rhizophoraceae</taxon>
        <taxon>Rhizophora</taxon>
    </lineage>
</organism>